<keyword evidence="2" id="KW-1185">Reference proteome</keyword>
<proteinExistence type="predicted"/>
<dbReference type="Proteomes" id="UP000006882">
    <property type="component" value="Chromosome G1"/>
</dbReference>
<dbReference type="Gramene" id="ONI27531">
    <property type="protein sequence ID" value="ONI27531"/>
    <property type="gene ID" value="PRUPE_1G092600"/>
</dbReference>
<accession>A0A251QUL8</accession>
<evidence type="ECO:0000313" key="1">
    <source>
        <dbReference type="EMBL" id="ONI27531.1"/>
    </source>
</evidence>
<name>A0A251QUL8_PRUPE</name>
<dbReference type="EMBL" id="CM007651">
    <property type="protein sequence ID" value="ONI27531.1"/>
    <property type="molecule type" value="Genomic_DNA"/>
</dbReference>
<reference evidence="1 2" key="1">
    <citation type="journal article" date="2013" name="Nat. Genet.">
        <title>The high-quality draft genome of peach (Prunus persica) identifies unique patterns of genetic diversity, domestication and genome evolution.</title>
        <authorList>
            <consortium name="International Peach Genome Initiative"/>
            <person name="Verde I."/>
            <person name="Abbott A.G."/>
            <person name="Scalabrin S."/>
            <person name="Jung S."/>
            <person name="Shu S."/>
            <person name="Marroni F."/>
            <person name="Zhebentyayeva T."/>
            <person name="Dettori M.T."/>
            <person name="Grimwood J."/>
            <person name="Cattonaro F."/>
            <person name="Zuccolo A."/>
            <person name="Rossini L."/>
            <person name="Jenkins J."/>
            <person name="Vendramin E."/>
            <person name="Meisel L.A."/>
            <person name="Decroocq V."/>
            <person name="Sosinski B."/>
            <person name="Prochnik S."/>
            <person name="Mitros T."/>
            <person name="Policriti A."/>
            <person name="Cipriani G."/>
            <person name="Dondini L."/>
            <person name="Ficklin S."/>
            <person name="Goodstein D.M."/>
            <person name="Xuan P."/>
            <person name="Del Fabbro C."/>
            <person name="Aramini V."/>
            <person name="Copetti D."/>
            <person name="Gonzalez S."/>
            <person name="Horner D.S."/>
            <person name="Falchi R."/>
            <person name="Lucas S."/>
            <person name="Mica E."/>
            <person name="Maldonado J."/>
            <person name="Lazzari B."/>
            <person name="Bielenberg D."/>
            <person name="Pirona R."/>
            <person name="Miculan M."/>
            <person name="Barakat A."/>
            <person name="Testolin R."/>
            <person name="Stella A."/>
            <person name="Tartarini S."/>
            <person name="Tonutti P."/>
            <person name="Arus P."/>
            <person name="Orellana A."/>
            <person name="Wells C."/>
            <person name="Main D."/>
            <person name="Vizzotto G."/>
            <person name="Silva H."/>
            <person name="Salamini F."/>
            <person name="Schmutz J."/>
            <person name="Morgante M."/>
            <person name="Rokhsar D.S."/>
        </authorList>
    </citation>
    <scope>NUCLEOTIDE SEQUENCE [LARGE SCALE GENOMIC DNA]</scope>
    <source>
        <strain evidence="2">cv. Nemared</strain>
    </source>
</reference>
<organism evidence="1 2">
    <name type="scientific">Prunus persica</name>
    <name type="common">Peach</name>
    <name type="synonym">Amygdalus persica</name>
    <dbReference type="NCBI Taxonomy" id="3760"/>
    <lineage>
        <taxon>Eukaryota</taxon>
        <taxon>Viridiplantae</taxon>
        <taxon>Streptophyta</taxon>
        <taxon>Embryophyta</taxon>
        <taxon>Tracheophyta</taxon>
        <taxon>Spermatophyta</taxon>
        <taxon>Magnoliopsida</taxon>
        <taxon>eudicotyledons</taxon>
        <taxon>Gunneridae</taxon>
        <taxon>Pentapetalae</taxon>
        <taxon>rosids</taxon>
        <taxon>fabids</taxon>
        <taxon>Rosales</taxon>
        <taxon>Rosaceae</taxon>
        <taxon>Amygdaloideae</taxon>
        <taxon>Amygdaleae</taxon>
        <taxon>Prunus</taxon>
    </lineage>
</organism>
<evidence type="ECO:0000313" key="2">
    <source>
        <dbReference type="Proteomes" id="UP000006882"/>
    </source>
</evidence>
<gene>
    <name evidence="1" type="ORF">PRUPE_1G092600</name>
</gene>
<protein>
    <submittedName>
        <fullName evidence="1">Uncharacterized protein</fullName>
    </submittedName>
</protein>
<sequence length="85" mass="9422">MVTNKCSTSSPLHCFVSGSIRSFTYVGMSTWCEMVLKVYGTGNHGSSFTRMLSPFPTIHLNPATRTLWPCRIPFQPQDDPQAVPA</sequence>
<dbReference type="AlphaFoldDB" id="A0A251QUL8"/>